<evidence type="ECO:0000313" key="2">
    <source>
        <dbReference type="Proteomes" id="UP001054837"/>
    </source>
</evidence>
<keyword evidence="2" id="KW-1185">Reference proteome</keyword>
<accession>A0AAV4TPD3</accession>
<dbReference type="EMBL" id="BPLQ01009857">
    <property type="protein sequence ID" value="GIY47004.1"/>
    <property type="molecule type" value="Genomic_DNA"/>
</dbReference>
<sequence length="140" mass="16758">MSRTVKRWNFRSHTDYRPSHPILRSGPREPQCQCRSSHIMSQSLSLSVGRGVLAVPPRPLACDFLFGSQKRRCEFNYTRWINLDFEHKELSSLVWRRKISYEWEDTDRVFARFKRVYRSVYCLLECLFESGIPIMTNFFI</sequence>
<evidence type="ECO:0000313" key="1">
    <source>
        <dbReference type="EMBL" id="GIY47004.1"/>
    </source>
</evidence>
<name>A0AAV4TPD3_9ARAC</name>
<protein>
    <submittedName>
        <fullName evidence="1">Uncharacterized protein</fullName>
    </submittedName>
</protein>
<gene>
    <name evidence="1" type="ORF">CDAR_57251</name>
</gene>
<proteinExistence type="predicted"/>
<comment type="caution">
    <text evidence="1">The sequence shown here is derived from an EMBL/GenBank/DDBJ whole genome shotgun (WGS) entry which is preliminary data.</text>
</comment>
<dbReference type="Proteomes" id="UP001054837">
    <property type="component" value="Unassembled WGS sequence"/>
</dbReference>
<dbReference type="AlphaFoldDB" id="A0AAV4TPD3"/>
<organism evidence="1 2">
    <name type="scientific">Caerostris darwini</name>
    <dbReference type="NCBI Taxonomy" id="1538125"/>
    <lineage>
        <taxon>Eukaryota</taxon>
        <taxon>Metazoa</taxon>
        <taxon>Ecdysozoa</taxon>
        <taxon>Arthropoda</taxon>
        <taxon>Chelicerata</taxon>
        <taxon>Arachnida</taxon>
        <taxon>Araneae</taxon>
        <taxon>Araneomorphae</taxon>
        <taxon>Entelegynae</taxon>
        <taxon>Araneoidea</taxon>
        <taxon>Araneidae</taxon>
        <taxon>Caerostris</taxon>
    </lineage>
</organism>
<reference evidence="1 2" key="1">
    <citation type="submission" date="2021-06" db="EMBL/GenBank/DDBJ databases">
        <title>Caerostris darwini draft genome.</title>
        <authorList>
            <person name="Kono N."/>
            <person name="Arakawa K."/>
        </authorList>
    </citation>
    <scope>NUCLEOTIDE SEQUENCE [LARGE SCALE GENOMIC DNA]</scope>
</reference>